<dbReference type="AlphaFoldDB" id="A0A4P9ZMN8"/>
<feature type="domain" description="Rab-GAP TBC" evidence="1">
    <location>
        <begin position="178"/>
        <end position="366"/>
    </location>
</feature>
<feature type="non-terminal residue" evidence="2">
    <location>
        <position position="428"/>
    </location>
</feature>
<proteinExistence type="predicted"/>
<dbReference type="Proteomes" id="UP000268162">
    <property type="component" value="Unassembled WGS sequence"/>
</dbReference>
<dbReference type="InterPro" id="IPR004182">
    <property type="entry name" value="GRAM"/>
</dbReference>
<dbReference type="PANTHER" id="PTHR47219">
    <property type="entry name" value="RAB GTPASE-ACTIVATING PROTEIN 1-LIKE"/>
    <property type="match status" value="1"/>
</dbReference>
<accession>A0A4P9ZMN8</accession>
<dbReference type="STRING" id="215637.A0A4P9ZMN8"/>
<evidence type="ECO:0000313" key="2">
    <source>
        <dbReference type="EMBL" id="RKP34666.1"/>
    </source>
</evidence>
<dbReference type="PROSITE" id="PS50086">
    <property type="entry name" value="TBC_RABGAP"/>
    <property type="match status" value="1"/>
</dbReference>
<dbReference type="FunFam" id="1.10.472.80:FF:000051">
    <property type="entry name" value="Probable MDR1-Mac1p interacting protein"/>
    <property type="match status" value="1"/>
</dbReference>
<dbReference type="PANTHER" id="PTHR47219:SF20">
    <property type="entry name" value="TBC1 DOMAIN FAMILY MEMBER 2B"/>
    <property type="match status" value="1"/>
</dbReference>
<keyword evidence="3" id="KW-1185">Reference proteome</keyword>
<dbReference type="SUPFAM" id="SSF47923">
    <property type="entry name" value="Ypt/Rab-GAP domain of gyp1p"/>
    <property type="match status" value="2"/>
</dbReference>
<evidence type="ECO:0000313" key="3">
    <source>
        <dbReference type="Proteomes" id="UP000268162"/>
    </source>
</evidence>
<dbReference type="InterPro" id="IPR050302">
    <property type="entry name" value="Rab_GAP_TBC_domain"/>
</dbReference>
<dbReference type="GO" id="GO:0005096">
    <property type="term" value="F:GTPase activator activity"/>
    <property type="evidence" value="ECO:0007669"/>
    <property type="project" value="TreeGrafter"/>
</dbReference>
<dbReference type="EMBL" id="ML003116">
    <property type="protein sequence ID" value="RKP34666.1"/>
    <property type="molecule type" value="Genomic_DNA"/>
</dbReference>
<dbReference type="GO" id="GO:0031267">
    <property type="term" value="F:small GTPase binding"/>
    <property type="evidence" value="ECO:0007669"/>
    <property type="project" value="TreeGrafter"/>
</dbReference>
<evidence type="ECO:0000259" key="1">
    <source>
        <dbReference type="PROSITE" id="PS50086"/>
    </source>
</evidence>
<dbReference type="InterPro" id="IPR035969">
    <property type="entry name" value="Rab-GAP_TBC_sf"/>
</dbReference>
<gene>
    <name evidence="2" type="ORF">BJ085DRAFT_14542</name>
</gene>
<dbReference type="Pfam" id="PF02893">
    <property type="entry name" value="GRAM"/>
    <property type="match status" value="1"/>
</dbReference>
<dbReference type="Gene3D" id="1.10.472.80">
    <property type="entry name" value="Ypt/Rab-GAP domain of gyp1p, domain 3"/>
    <property type="match status" value="1"/>
</dbReference>
<dbReference type="Gene3D" id="1.10.8.270">
    <property type="entry name" value="putative rabgap domain of human tbc1 domain family member 14 like domains"/>
    <property type="match status" value="1"/>
</dbReference>
<dbReference type="FunFam" id="1.10.8.270:FF:000026">
    <property type="entry name" value="TBC (Tre-2/Bub2/Cdc16) domain family"/>
    <property type="match status" value="1"/>
</dbReference>
<sequence>MTGTVFSLANLSETYHGTVYISTSFLAFESSDYKGCRFAIPLLAIRRVERNASTDPLRPGFYLAVTLWHKMVLQFRIRRSQEVCDHWCVLLRDQLKEFLPLMGQLRPFLRQCPSEAVLLNKLDQFKARCLGHTFGYPGLIKPQRERAKLRFWKEYLETHGRNLTTVCLAEFNRLVRIGLPNELRGEIWELCAGSLYLRFFHTGEYEALLQANHSSPGPYAVEIEKDLNRSLPEYPAYQSKEGINALRRVLNAYSWKDPELGYCQAMNIVASALLIYLDEEQTFWVLSVLCDRLLPGYYSTSMYGASLDQAIFEHLVNKTMPILDAHFKQYDIQLAVACLPWFLTLYINSMPLVFAFRVLDCFFLEGPKVLFQIGLAILKITGGQLLETTDDGEFMNVLKNYFDTLDELVHPESTNPQTRQLTKFHQLL</sequence>
<reference evidence="3" key="1">
    <citation type="journal article" date="2018" name="Nat. Microbiol.">
        <title>Leveraging single-cell genomics to expand the fungal tree of life.</title>
        <authorList>
            <person name="Ahrendt S.R."/>
            <person name="Quandt C.A."/>
            <person name="Ciobanu D."/>
            <person name="Clum A."/>
            <person name="Salamov A."/>
            <person name="Andreopoulos B."/>
            <person name="Cheng J.F."/>
            <person name="Woyke T."/>
            <person name="Pelin A."/>
            <person name="Henrissat B."/>
            <person name="Reynolds N.K."/>
            <person name="Benny G.L."/>
            <person name="Smith M.E."/>
            <person name="James T.Y."/>
            <person name="Grigoriev I.V."/>
        </authorList>
    </citation>
    <scope>NUCLEOTIDE SEQUENCE [LARGE SCALE GENOMIC DNA]</scope>
    <source>
        <strain evidence="3">RSA 468</strain>
    </source>
</reference>
<name>A0A4P9ZMN8_9FUNG</name>
<dbReference type="InterPro" id="IPR000195">
    <property type="entry name" value="Rab-GAP-TBC_dom"/>
</dbReference>
<dbReference type="Pfam" id="PF00566">
    <property type="entry name" value="RabGAP-TBC"/>
    <property type="match status" value="1"/>
</dbReference>
<protein>
    <submittedName>
        <fullName evidence="2">Rab-GTPase-TBC domain-containing protein</fullName>
    </submittedName>
</protein>
<dbReference type="Gene3D" id="1.10.10.750">
    <property type="entry name" value="Ypt/Rab-GAP domain of gyp1p, domain 1"/>
    <property type="match status" value="1"/>
</dbReference>
<organism evidence="2 3">
    <name type="scientific">Dimargaris cristalligena</name>
    <dbReference type="NCBI Taxonomy" id="215637"/>
    <lineage>
        <taxon>Eukaryota</taxon>
        <taxon>Fungi</taxon>
        <taxon>Fungi incertae sedis</taxon>
        <taxon>Zoopagomycota</taxon>
        <taxon>Kickxellomycotina</taxon>
        <taxon>Dimargaritomycetes</taxon>
        <taxon>Dimargaritales</taxon>
        <taxon>Dimargaritaceae</taxon>
        <taxon>Dimargaris</taxon>
    </lineage>
</organism>
<dbReference type="SMART" id="SM00164">
    <property type="entry name" value="TBC"/>
    <property type="match status" value="1"/>
</dbReference>